<dbReference type="GO" id="GO:0016887">
    <property type="term" value="F:ATP hydrolysis activity"/>
    <property type="evidence" value="ECO:0007669"/>
    <property type="project" value="InterPro"/>
</dbReference>
<dbReference type="GO" id="GO:0005634">
    <property type="term" value="C:nucleus"/>
    <property type="evidence" value="ECO:0007669"/>
    <property type="project" value="TreeGrafter"/>
</dbReference>
<feature type="compositionally biased region" description="Basic and acidic residues" evidence="3">
    <location>
        <begin position="2603"/>
        <end position="2624"/>
    </location>
</feature>
<feature type="compositionally biased region" description="Basic and acidic residues" evidence="3">
    <location>
        <begin position="2532"/>
        <end position="2543"/>
    </location>
</feature>
<evidence type="ECO:0000256" key="2">
    <source>
        <dbReference type="ARBA" id="ARBA00022840"/>
    </source>
</evidence>
<name>A0A8K0FZE1_IGNLU</name>
<feature type="region of interest" description="Disordered" evidence="3">
    <location>
        <begin position="2240"/>
        <end position="2785"/>
    </location>
</feature>
<evidence type="ECO:0000256" key="1">
    <source>
        <dbReference type="ARBA" id="ARBA00022741"/>
    </source>
</evidence>
<feature type="domain" description="VWFA" evidence="4">
    <location>
        <begin position="2927"/>
        <end position="3122"/>
    </location>
</feature>
<dbReference type="FunFam" id="3.40.50.410:FF:000028">
    <property type="entry name" value="Midasin"/>
    <property type="match status" value="1"/>
</dbReference>
<feature type="compositionally biased region" description="Basic and acidic residues" evidence="3">
    <location>
        <begin position="2420"/>
        <end position="2434"/>
    </location>
</feature>
<feature type="compositionally biased region" description="Basic and acidic residues" evidence="3">
    <location>
        <begin position="2365"/>
        <end position="2389"/>
    </location>
</feature>
<feature type="compositionally biased region" description="Acidic residues" evidence="3">
    <location>
        <begin position="2316"/>
        <end position="2338"/>
    </location>
</feature>
<dbReference type="InterPro" id="IPR002035">
    <property type="entry name" value="VWF_A"/>
</dbReference>
<dbReference type="GO" id="GO:0000055">
    <property type="term" value="P:ribosomal large subunit export from nucleus"/>
    <property type="evidence" value="ECO:0007669"/>
    <property type="project" value="TreeGrafter"/>
</dbReference>
<feature type="compositionally biased region" description="Basic and acidic residues" evidence="3">
    <location>
        <begin position="2283"/>
        <end position="2315"/>
    </location>
</feature>
<dbReference type="PANTHER" id="PTHR48103">
    <property type="entry name" value="MIDASIN-RELATED"/>
    <property type="match status" value="1"/>
</dbReference>
<proteinExistence type="predicted"/>
<dbReference type="OrthoDB" id="422220at2759"/>
<dbReference type="Pfam" id="PF00092">
    <property type="entry name" value="VWA"/>
    <property type="match status" value="1"/>
</dbReference>
<dbReference type="EMBL" id="VTPC01091012">
    <property type="protein sequence ID" value="KAF2880198.1"/>
    <property type="molecule type" value="Genomic_DNA"/>
</dbReference>
<feature type="compositionally biased region" description="Basic and acidic residues" evidence="3">
    <location>
        <begin position="2261"/>
        <end position="2272"/>
    </location>
</feature>
<evidence type="ECO:0000313" key="6">
    <source>
        <dbReference type="Proteomes" id="UP000801492"/>
    </source>
</evidence>
<keyword evidence="6" id="KW-1185">Reference proteome</keyword>
<feature type="compositionally biased region" description="Acidic residues" evidence="3">
    <location>
        <begin position="2435"/>
        <end position="2465"/>
    </location>
</feature>
<evidence type="ECO:0000256" key="3">
    <source>
        <dbReference type="SAM" id="MobiDB-lite"/>
    </source>
</evidence>
<dbReference type="GO" id="GO:0030687">
    <property type="term" value="C:preribosome, large subunit precursor"/>
    <property type="evidence" value="ECO:0007669"/>
    <property type="project" value="TreeGrafter"/>
</dbReference>
<feature type="compositionally biased region" description="Acidic residues" evidence="3">
    <location>
        <begin position="2544"/>
        <end position="2557"/>
    </location>
</feature>
<dbReference type="PANTHER" id="PTHR48103:SF2">
    <property type="entry name" value="MIDASIN"/>
    <property type="match status" value="1"/>
</dbReference>
<dbReference type="CDD" id="cd01460">
    <property type="entry name" value="vWA_midasin"/>
    <property type="match status" value="1"/>
</dbReference>
<feature type="compositionally biased region" description="Acidic residues" evidence="3">
    <location>
        <begin position="2410"/>
        <end position="2419"/>
    </location>
</feature>
<feature type="compositionally biased region" description="Acidic residues" evidence="3">
    <location>
        <begin position="2519"/>
        <end position="2530"/>
    </location>
</feature>
<dbReference type="Proteomes" id="UP000801492">
    <property type="component" value="Unassembled WGS sequence"/>
</dbReference>
<evidence type="ECO:0000313" key="5">
    <source>
        <dbReference type="EMBL" id="KAF2880198.1"/>
    </source>
</evidence>
<keyword evidence="1" id="KW-0547">Nucleotide-binding</keyword>
<gene>
    <name evidence="5" type="ORF">ILUMI_25999</name>
</gene>
<feature type="compositionally biased region" description="Basic and acidic residues" evidence="3">
    <location>
        <begin position="2396"/>
        <end position="2409"/>
    </location>
</feature>
<dbReference type="SUPFAM" id="SSF52540">
    <property type="entry name" value="P-loop containing nucleoside triphosphate hydrolases"/>
    <property type="match status" value="1"/>
</dbReference>
<feature type="compositionally biased region" description="Acidic residues" evidence="3">
    <location>
        <begin position="2355"/>
        <end position="2364"/>
    </location>
</feature>
<comment type="caution">
    <text evidence="5">The sequence shown here is derived from an EMBL/GenBank/DDBJ whole genome shotgun (WGS) entry which is preliminary data.</text>
</comment>
<feature type="compositionally biased region" description="Acidic residues" evidence="3">
    <location>
        <begin position="2678"/>
        <end position="2687"/>
    </location>
</feature>
<dbReference type="PROSITE" id="PS50234">
    <property type="entry name" value="VWFA"/>
    <property type="match status" value="1"/>
</dbReference>
<feature type="compositionally biased region" description="Basic and acidic residues" evidence="3">
    <location>
        <begin position="2478"/>
        <end position="2500"/>
    </location>
</feature>
<keyword evidence="2" id="KW-0067">ATP-binding</keyword>
<organism evidence="5 6">
    <name type="scientific">Ignelater luminosus</name>
    <name type="common">Cucubano</name>
    <name type="synonym">Pyrophorus luminosus</name>
    <dbReference type="NCBI Taxonomy" id="2038154"/>
    <lineage>
        <taxon>Eukaryota</taxon>
        <taxon>Metazoa</taxon>
        <taxon>Ecdysozoa</taxon>
        <taxon>Arthropoda</taxon>
        <taxon>Hexapoda</taxon>
        <taxon>Insecta</taxon>
        <taxon>Pterygota</taxon>
        <taxon>Neoptera</taxon>
        <taxon>Endopterygota</taxon>
        <taxon>Coleoptera</taxon>
        <taxon>Polyphaga</taxon>
        <taxon>Elateriformia</taxon>
        <taxon>Elateroidea</taxon>
        <taxon>Elateridae</taxon>
        <taxon>Agrypninae</taxon>
        <taxon>Pyrophorini</taxon>
        <taxon>Ignelater</taxon>
    </lineage>
</organism>
<dbReference type="InterPro" id="IPR027417">
    <property type="entry name" value="P-loop_NTPase"/>
</dbReference>
<dbReference type="SUPFAM" id="SSF53300">
    <property type="entry name" value="vWA-like"/>
    <property type="match status" value="1"/>
</dbReference>
<dbReference type="Gene3D" id="3.40.50.410">
    <property type="entry name" value="von Willebrand factor, type A domain"/>
    <property type="match status" value="1"/>
</dbReference>
<sequence>MFCDARSPEIVVRFLKIPSFIAISLVVALESLSAEENIFLRLFLLTDYTRHLEEIVRHTENVLMEIVQNCMLEDNKTEAIQILRMWETFSTLLSADTASKTMKEETEHFLKKLQKLEDIWKHLQHNIKLNSDIQTHLTDIQEKGRKILNAVTREGNLNAGGKFEWVDSVLIKCLQEGSWLLIDNVNLCSPAVLDRLNALLEPNGVLTIGERGVMANGEMIVIKPHKDFRLFLTMDPKNGEISRAMRNRGIEIYMLNENENLYDTKSLISQAGLKDNKYIEILLQIHNFITDMVLGEKPNLNQLLQASFLISQQLLRGKNVYKAFYYTIFDIYYKSRSPNKFNSNDPSNMIEQELQSLLNPSSGHKLEFYCEDMTLKSSNLSINSCMEKIKQQSVLARKYDTSNLNLLRNFFINFYNISNSKEFKYRHAYIISQSENATFKKLCEHIFKMILEYPAKTTVKGLPYDFHWLPDSVYRNDVIVNNSNKLYLLMYFSTTKLLKENIEENKATLLTFLNNVRSKKVECKIDDVLENDLLNLLDTFDQFILQTFKTQELNMSDEQVIEVVSILQWRYVLFKLTNTSIKQIELWKYKEMFTNLHVHYKWFFKFSIRKLMNVLNVKTSDKLAKITNRINSSTSSDFSLLRKISKNFQKNINRPPPLINKKQIEISSDYEKVLENFNLYNKQNNLEKILGVFCSDKKLWMLLIKTKMELNYELYESPESFTEVNELVNKYTNIQDLDSIQSNKFELLMVFDHLAKLALNKLKSGTTINVIEKNQNMLMESFTVPVRLLGIIERYNLTKDTRLMHEFKSEMFNYLLNTVSLASCKYYDIDDSNEKRLHSHFSPILSILISKLIISDFDDNHKEVLKISSFGDYRNTMDKHKMLNLLLWRNLLQISNKDYDSIFLELTYVRSSFYEFIQQLTHTLNVEQLGDNTDIITTAKNCIGKIEEIYKNSEIDDMHNDQGTLVLLLDHCIKEFEKLHSIDEINLSEKLHFISNLHYLLSYLRAFLNSKLPSIDPLVKMKLKKQYCLEEVEELSTLIQGYKMQNEIYSGSDKTLHSHIPVINNKIEQLKQRDIEFGKYVAVRPENITYTFIFKEILYHFSIFLQPKQVLKLFVNLNELFDTIQEALKMKTEIDLQLYEKSGKEILQYMYGSENLISIMQRYRHYYPDIVEPLLSNLMEFLYVLKLKMNLHNKLLMQYHNMKQEIHVNEDLIKIMRFPVICNEQTDYVNAIKVYTDQKMQNFLTKTAQFDNKYIHKRENFRLLKCGIQELFNISVIDGENCRMFDGKLFKEFDALLGVFVKAWKQQEEELELKRKEEESLYKMKPKSEDKEIEDDCNEMFPSFHDKDFADIQEHSLGDASEENLSSQYVGVITLEDVRFVSQMHTRLLHLFTKTEWLNPPKTIVECDFVTPLIEKCKLLKLLFNKFGDCLDYTMDAEMLNTLNVLVAVAQRFGSVRISDEQIADQNKMRYNFYKDARVEEMEMSMWKDSLNNAFDKMNEPIAKWWFYIYEVMQQFIKEDTFTVEELISTLQKFITQSNLAEFVNRLNLLMTFHCHATYLPHSNKTDVFINVLWNVHEYFKQFSSNVENKIKELRAPIEKKLKEYVKIVKWKDISYWAVKETLDKTHKTLHKFIREFQDILKQPVTLCLTSVNPQEKQIENVGIWDRPQRHTPKTYHYTMDPSTYMARLSLSKKIQDNNEAYTVKQESILIKSERYFYKSRMLCKETILGTKYPTLIQRLDGFVSEVIEASIRLQNLEVDKSQPKDKQRSQAKGILQQKRKALSDLFKELTRAGLSFRTGIIQSKLKDDGKQYLLKPIDLRAGFHHINYSRNDEKLLTIWDGCEMYYTKALSRLDNLDASLQSPAKDLGIQNVERCNGFSKHLMSLAYGQKSKLIESSRTLYYLRYYSNYLTALNEEANYIPISVYEDIKQFLKNTIVAMEQYKVIFYTCPNEVNFGSELCAVPVLESDNNDSFLNYKHDSLWKDCYVSILSIISVIKKLLLNLEKSQYGLPCANFSLMKPTQIPFSNVDSLINELNTISHKLTTITTIFKNIPAIRSAVWLNNEANRIKDVLTEYSSKTNTNLSSQNLEIFEKNTEKFLQKMLVIMQNIYKKYKQDENTPNENKETAAENDEETDLKSDHLKTLIINDLFEDLKILNMNDILESLHDLVVEFYKSDDISKSKMILSQILPVLEQIILLYEYFITQQTSAYRVTCKMSSVFTNIFIDLVTKGFCVPPEFEELDSEGQSQQSGGGFGLGDGEGEKDVSDRIESEDQLEDAQPAGKEKEKQDDKDCKEEEKGIEMSEDFDSKLQDVEKGEDENDDDDKSDNNEDLDEQMGETDQGTDQLDREIWGSDNEDENGDEEQSQKEEKGSKGEKEGQDELAAKEDSAQPQDGEQNKESKEKNKKDEEINELNDAEIDDKQIDPYHGNHPEYPEPEPMELPDDLELDEGAQDNEETQNEENPFDIDTMKEQMPPENESKEEQEDKKEETKEDEGKDSDVSDDELDIKETDESKMDTQDAEQELEENDEPNQNKDKKETAEKSEDDNAVNNEESEMDQTHTNENQLQAMEVDDVEASDKVQTNPSENQKPNQPNEEICQEDNPDKEGIGQSRMEESKTGHKGEASVQQEMPSNRQEEEKEEEMRRKPGESDSKRSLGDKTESVKKKLKTIDAQQNEPETEETEDDIKEDKAEMYQHIKEAKENDVQVLDVATKEQAEQQKEVPDLKENEEPQEEMESSDVLPENKDEEDVDVNETAKQKAEKIESENKKKSDKGQHPEGDVLEELQDVEVEGDIIETATVRRGGETTHYTQYSNLGDAVVPQLSVQQINQIRAEVEQQLSIWNEPPTSSEAEQAWEKISAVTSSLAQNLSEQLRLVLEPTQASRLKGDYRTGRRINMRKVIPYIASQFRKDKIWLRRTKPSKREYQIALAIDDSSSMSDNHSKELAFESVALISKALTLLESGQLSVLSFGETTEVLHKLTDTFTEKSGSKLLQKFQFAQKKTCIAKLVDFVTEMLLSAHSQSNALIAKLLIIVSDGRGIFSEGESYVQQAVRRAKLSNIFMVFVIIDNPENKDSILDIRMPLFKDGKLLGIKSYMDSFPFPFYIILRDINSLPNVLSDALRQWFEIVSNIDKQ</sequence>
<feature type="compositionally biased region" description="Basic and acidic residues" evidence="3">
    <location>
        <begin position="2712"/>
        <end position="2730"/>
    </location>
</feature>
<feature type="compositionally biased region" description="Basic and acidic residues" evidence="3">
    <location>
        <begin position="2755"/>
        <end position="2780"/>
    </location>
</feature>
<protein>
    <recommendedName>
        <fullName evidence="4">VWFA domain-containing protein</fullName>
    </recommendedName>
</protein>
<dbReference type="GO" id="GO:0005524">
    <property type="term" value="F:ATP binding"/>
    <property type="evidence" value="ECO:0007669"/>
    <property type="project" value="UniProtKB-KW"/>
</dbReference>
<feature type="compositionally biased region" description="Basic and acidic residues" evidence="3">
    <location>
        <begin position="2508"/>
        <end position="2518"/>
    </location>
</feature>
<accession>A0A8K0FZE1</accession>
<dbReference type="Gene3D" id="3.40.50.300">
    <property type="entry name" value="P-loop containing nucleotide triphosphate hydrolases"/>
    <property type="match status" value="1"/>
</dbReference>
<dbReference type="InterPro" id="IPR011704">
    <property type="entry name" value="ATPase_dyneun-rel_AAA"/>
</dbReference>
<dbReference type="Pfam" id="PF07728">
    <property type="entry name" value="AAA_5"/>
    <property type="match status" value="1"/>
</dbReference>
<feature type="compositionally biased region" description="Polar residues" evidence="3">
    <location>
        <begin position="2580"/>
        <end position="2595"/>
    </location>
</feature>
<dbReference type="GO" id="GO:0000027">
    <property type="term" value="P:ribosomal large subunit assembly"/>
    <property type="evidence" value="ECO:0007669"/>
    <property type="project" value="TreeGrafter"/>
</dbReference>
<feature type="compositionally biased region" description="Basic and acidic residues" evidence="3">
    <location>
        <begin position="2688"/>
        <end position="2705"/>
    </location>
</feature>
<evidence type="ECO:0000259" key="4">
    <source>
        <dbReference type="PROSITE" id="PS50234"/>
    </source>
</evidence>
<dbReference type="SMART" id="SM00327">
    <property type="entry name" value="VWA"/>
    <property type="match status" value="1"/>
</dbReference>
<reference evidence="5" key="1">
    <citation type="submission" date="2019-08" db="EMBL/GenBank/DDBJ databases">
        <title>The genome of the North American firefly Photinus pyralis.</title>
        <authorList>
            <consortium name="Photinus pyralis genome working group"/>
            <person name="Fallon T.R."/>
            <person name="Sander Lower S.E."/>
            <person name="Weng J.-K."/>
        </authorList>
    </citation>
    <scope>NUCLEOTIDE SEQUENCE</scope>
    <source>
        <strain evidence="5">TRF0915ILg1</strain>
        <tissue evidence="5">Whole body</tissue>
    </source>
</reference>
<dbReference type="InterPro" id="IPR036465">
    <property type="entry name" value="vWFA_dom_sf"/>
</dbReference>
<feature type="compositionally biased region" description="Basic and acidic residues" evidence="3">
    <location>
        <begin position="2635"/>
        <end position="2665"/>
    </location>
</feature>